<keyword evidence="3 6" id="KW-0863">Zinc-finger</keyword>
<evidence type="ECO:0000256" key="5">
    <source>
        <dbReference type="ARBA" id="ARBA00023242"/>
    </source>
</evidence>
<reference evidence="9 10" key="1">
    <citation type="submission" date="2017-03" db="EMBL/GenBank/DDBJ databases">
        <title>WGS assembly of Porphyra umbilicalis.</title>
        <authorList>
            <person name="Brawley S.H."/>
            <person name="Blouin N.A."/>
            <person name="Ficko-Blean E."/>
            <person name="Wheeler G.L."/>
            <person name="Lohr M."/>
            <person name="Goodson H.V."/>
            <person name="Jenkins J.W."/>
            <person name="Blaby-Haas C.E."/>
            <person name="Helliwell K.E."/>
            <person name="Chan C."/>
            <person name="Marriage T."/>
            <person name="Bhattacharya D."/>
            <person name="Klein A.S."/>
            <person name="Badis Y."/>
            <person name="Brodie J."/>
            <person name="Cao Y."/>
            <person name="Collen J."/>
            <person name="Dittami S.M."/>
            <person name="Gachon C.M."/>
            <person name="Green B.R."/>
            <person name="Karpowicz S."/>
            <person name="Kim J.W."/>
            <person name="Kudahl U."/>
            <person name="Lin S."/>
            <person name="Michel G."/>
            <person name="Mittag M."/>
            <person name="Olson B.J."/>
            <person name="Pangilinan J."/>
            <person name="Peng Y."/>
            <person name="Qiu H."/>
            <person name="Shu S."/>
            <person name="Singer J.T."/>
            <person name="Smith A.G."/>
            <person name="Sprecher B.N."/>
            <person name="Wagner V."/>
            <person name="Wang W."/>
            <person name="Wang Z.-Y."/>
            <person name="Yan J."/>
            <person name="Yarish C."/>
            <person name="Zoeuner-Riek S."/>
            <person name="Zhuang Y."/>
            <person name="Zou Y."/>
            <person name="Lindquist E.A."/>
            <person name="Grimwood J."/>
            <person name="Barry K."/>
            <person name="Rokhsar D.S."/>
            <person name="Schmutz J."/>
            <person name="Stiller J.W."/>
            <person name="Grossman A.R."/>
            <person name="Prochnik S.E."/>
        </authorList>
    </citation>
    <scope>NUCLEOTIDE SEQUENCE [LARGE SCALE GENOMIC DNA]</scope>
    <source>
        <strain evidence="9">4086291</strain>
    </source>
</reference>
<evidence type="ECO:0000256" key="1">
    <source>
        <dbReference type="ARBA" id="ARBA00022723"/>
    </source>
</evidence>
<sequence>MSPSSGGAAGWDPCHSSPTRRRDQPSTPRLGRPGEAVGSSPSTAELWASTFPLLASLAWRLRFLGSSPPPPPNGDTVEQLLPSTFVLTAAARWRRGASHSAPRAGHHTACHCDVVVCAARRPPRCLPHAGRGAILGSSARRYRAHPSRCRPPTALMVIASPCDSTAGATTEPCWGAVSAGGAACVRARVVQLVCACVVSIDVAGLFGRLPRRRPCAPASAYRAAGSHLLAVRGRPGRTCVSGMHSTGSEGRGGPSVYDNRYGRGTGAGMADVLRSTSSAPPAAPPTSRRHLLRGGGAFCRAPTDLGPAGGAASLGMPPSPSSQHHGWASLPPVEQLERDVGVGGRVVEDVPGAAGSTMAASTYGVSHEHLGSGGSRHRPQFPPVFFQEPQLNTPMWRGEASWQGVAHAPTGGTGASGDGRAHSAGPIHAWRSGHATLDASEERVGQSQHSAGRPPVRELSTKAAWAPSGSSLFAAEQRRSSPGMLAKAHLQHDEIGSAILSPLATDDRVPLADTLPSRPYPRPADDSPHTGIPTVGTGRGTGSRSLFWATVLHPNDVHEADVPPASTPSVDSCKLEEPLSGGSAARVLHCLPAADTHVPRAGGPVPASQQWLPSLPSAPHAPGAGHHQGRDGLLRLQPSLTSDSQRPVFVEGKESPSRRYMLTPPTARPTELLLSTNDHARRASGAATGSTEATVPMHRGATPSVDSDVPPRTPTVGAPPRGTAQRGTASPCGTCTPSAATVSDNAQSSVGDDAGSGGRSGGAARYPCRDCGQLFRQPRDVKTHARRVHGQPQRLYGCESCDARFRHRCDVVKHTQAVHLRRRPFVCQQCNAAFGQRGTLNKHVRAVHDKQRQHRCDFCEATFAEAGNRNKHVQRMHSGKIAGKSTGATLLPSPSVHAAHHVHASRIADDTSRLVNATVGGNLRVETDKDVARPALPYWSPQGR</sequence>
<feature type="domain" description="C2H2-type" evidence="8">
    <location>
        <begin position="796"/>
        <end position="824"/>
    </location>
</feature>
<gene>
    <name evidence="9" type="ORF">BU14_0224s0004</name>
</gene>
<dbReference type="PROSITE" id="PS50157">
    <property type="entry name" value="ZINC_FINGER_C2H2_2"/>
    <property type="match status" value="4"/>
</dbReference>
<evidence type="ECO:0000256" key="3">
    <source>
        <dbReference type="ARBA" id="ARBA00022771"/>
    </source>
</evidence>
<dbReference type="GO" id="GO:0000981">
    <property type="term" value="F:DNA-binding transcription factor activity, RNA polymerase II-specific"/>
    <property type="evidence" value="ECO:0007669"/>
    <property type="project" value="TreeGrafter"/>
</dbReference>
<evidence type="ECO:0000256" key="2">
    <source>
        <dbReference type="ARBA" id="ARBA00022737"/>
    </source>
</evidence>
<dbReference type="Gene3D" id="3.30.160.60">
    <property type="entry name" value="Classic Zinc Finger"/>
    <property type="match status" value="2"/>
</dbReference>
<evidence type="ECO:0000256" key="7">
    <source>
        <dbReference type="SAM" id="MobiDB-lite"/>
    </source>
</evidence>
<evidence type="ECO:0000259" key="8">
    <source>
        <dbReference type="PROSITE" id="PS50157"/>
    </source>
</evidence>
<dbReference type="OrthoDB" id="40579at2759"/>
<dbReference type="PROSITE" id="PS00028">
    <property type="entry name" value="ZINC_FINGER_C2H2_1"/>
    <property type="match status" value="4"/>
</dbReference>
<dbReference type="PANTHER" id="PTHR24388:SF104">
    <property type="entry name" value="AT-RICH BINDING PROTEIN-RELATED"/>
    <property type="match status" value="1"/>
</dbReference>
<name>A0A1X6P4K5_PORUM</name>
<feature type="region of interest" description="Disordered" evidence="7">
    <location>
        <begin position="1"/>
        <end position="42"/>
    </location>
</feature>
<dbReference type="SUPFAM" id="SSF57667">
    <property type="entry name" value="beta-beta-alpha zinc fingers"/>
    <property type="match status" value="2"/>
</dbReference>
<evidence type="ECO:0000313" key="9">
    <source>
        <dbReference type="EMBL" id="OSX75706.1"/>
    </source>
</evidence>
<dbReference type="InterPro" id="IPR013087">
    <property type="entry name" value="Znf_C2H2_type"/>
</dbReference>
<feature type="region of interest" description="Disordered" evidence="7">
    <location>
        <begin position="681"/>
        <end position="763"/>
    </location>
</feature>
<dbReference type="PANTHER" id="PTHR24388">
    <property type="entry name" value="ZINC FINGER PROTEIN"/>
    <property type="match status" value="1"/>
</dbReference>
<dbReference type="GO" id="GO:0008270">
    <property type="term" value="F:zinc ion binding"/>
    <property type="evidence" value="ECO:0007669"/>
    <property type="project" value="UniProtKB-KW"/>
</dbReference>
<protein>
    <recommendedName>
        <fullName evidence="8">C2H2-type domain-containing protein</fullName>
    </recommendedName>
</protein>
<keyword evidence="2" id="KW-0677">Repeat</keyword>
<feature type="region of interest" description="Disordered" evidence="7">
    <location>
        <begin position="518"/>
        <end position="539"/>
    </location>
</feature>
<feature type="domain" description="C2H2-type" evidence="8">
    <location>
        <begin position="825"/>
        <end position="853"/>
    </location>
</feature>
<feature type="compositionally biased region" description="Polar residues" evidence="7">
    <location>
        <begin position="725"/>
        <end position="750"/>
    </location>
</feature>
<keyword evidence="5" id="KW-0539">Nucleus</keyword>
<organism evidence="9 10">
    <name type="scientific">Porphyra umbilicalis</name>
    <name type="common">Purple laver</name>
    <name type="synonym">Red alga</name>
    <dbReference type="NCBI Taxonomy" id="2786"/>
    <lineage>
        <taxon>Eukaryota</taxon>
        <taxon>Rhodophyta</taxon>
        <taxon>Bangiophyceae</taxon>
        <taxon>Bangiales</taxon>
        <taxon>Bangiaceae</taxon>
        <taxon>Porphyra</taxon>
    </lineage>
</organism>
<dbReference type="EMBL" id="KV918893">
    <property type="protein sequence ID" value="OSX75706.1"/>
    <property type="molecule type" value="Genomic_DNA"/>
</dbReference>
<feature type="region of interest" description="Disordered" evidence="7">
    <location>
        <begin position="267"/>
        <end position="328"/>
    </location>
</feature>
<dbReference type="GO" id="GO:0000978">
    <property type="term" value="F:RNA polymerase II cis-regulatory region sequence-specific DNA binding"/>
    <property type="evidence" value="ECO:0007669"/>
    <property type="project" value="TreeGrafter"/>
</dbReference>
<proteinExistence type="predicted"/>
<dbReference type="AlphaFoldDB" id="A0A1X6P4K5"/>
<dbReference type="Proteomes" id="UP000218209">
    <property type="component" value="Unassembled WGS sequence"/>
</dbReference>
<feature type="region of interest" description="Disordered" evidence="7">
    <location>
        <begin position="438"/>
        <end position="459"/>
    </location>
</feature>
<keyword evidence="1" id="KW-0479">Metal-binding</keyword>
<dbReference type="InterPro" id="IPR050527">
    <property type="entry name" value="Snail/Krueppel_Znf"/>
</dbReference>
<evidence type="ECO:0000313" key="10">
    <source>
        <dbReference type="Proteomes" id="UP000218209"/>
    </source>
</evidence>
<dbReference type="InterPro" id="IPR036236">
    <property type="entry name" value="Znf_C2H2_sf"/>
</dbReference>
<feature type="domain" description="C2H2-type" evidence="8">
    <location>
        <begin position="854"/>
        <end position="882"/>
    </location>
</feature>
<keyword evidence="4" id="KW-0862">Zinc</keyword>
<keyword evidence="10" id="KW-1185">Reference proteome</keyword>
<feature type="region of interest" description="Disordered" evidence="7">
    <location>
        <begin position="599"/>
        <end position="664"/>
    </location>
</feature>
<dbReference type="SMART" id="SM00355">
    <property type="entry name" value="ZnF_C2H2"/>
    <property type="match status" value="4"/>
</dbReference>
<evidence type="ECO:0000256" key="6">
    <source>
        <dbReference type="PROSITE-ProRule" id="PRU00042"/>
    </source>
</evidence>
<feature type="compositionally biased region" description="Low complexity" evidence="7">
    <location>
        <begin position="683"/>
        <end position="694"/>
    </location>
</feature>
<accession>A0A1X6P4K5</accession>
<feature type="domain" description="C2H2-type" evidence="8">
    <location>
        <begin position="766"/>
        <end position="794"/>
    </location>
</feature>
<evidence type="ECO:0000256" key="4">
    <source>
        <dbReference type="ARBA" id="ARBA00022833"/>
    </source>
</evidence>